<feature type="region of interest" description="Disordered" evidence="1">
    <location>
        <begin position="82"/>
        <end position="323"/>
    </location>
</feature>
<dbReference type="GO" id="GO:0005634">
    <property type="term" value="C:nucleus"/>
    <property type="evidence" value="ECO:0007669"/>
    <property type="project" value="TreeGrafter"/>
</dbReference>
<feature type="region of interest" description="Disordered" evidence="1">
    <location>
        <begin position="337"/>
        <end position="370"/>
    </location>
</feature>
<proteinExistence type="predicted"/>
<feature type="compositionally biased region" description="Acidic residues" evidence="1">
    <location>
        <begin position="173"/>
        <end position="183"/>
    </location>
</feature>
<name>A0AAE0I7Y8_9PEZI</name>
<dbReference type="InterPro" id="IPR036910">
    <property type="entry name" value="HMG_box_dom_sf"/>
</dbReference>
<feature type="compositionally biased region" description="Basic and acidic residues" evidence="1">
    <location>
        <begin position="201"/>
        <end position="227"/>
    </location>
</feature>
<feature type="region of interest" description="Disordered" evidence="1">
    <location>
        <begin position="436"/>
        <end position="455"/>
    </location>
</feature>
<feature type="compositionally biased region" description="Basic and acidic residues" evidence="1">
    <location>
        <begin position="86"/>
        <end position="95"/>
    </location>
</feature>
<evidence type="ECO:0000313" key="3">
    <source>
        <dbReference type="EMBL" id="KAK3319797.1"/>
    </source>
</evidence>
<evidence type="ECO:0000313" key="4">
    <source>
        <dbReference type="Proteomes" id="UP001286456"/>
    </source>
</evidence>
<feature type="region of interest" description="Disordered" evidence="1">
    <location>
        <begin position="626"/>
        <end position="646"/>
    </location>
</feature>
<dbReference type="InterPro" id="IPR006640">
    <property type="entry name" value="SprT-like_domain"/>
</dbReference>
<keyword evidence="4" id="KW-1185">Reference proteome</keyword>
<dbReference type="CDD" id="cd00084">
    <property type="entry name" value="HMG-box_SF"/>
    <property type="match status" value="1"/>
</dbReference>
<dbReference type="InterPro" id="IPR035240">
    <property type="entry name" value="SprT_Zn_ribbon"/>
</dbReference>
<protein>
    <submittedName>
        <fullName evidence="3">SprT-like family-domain-containing protein</fullName>
    </submittedName>
</protein>
<evidence type="ECO:0000259" key="2">
    <source>
        <dbReference type="SMART" id="SM00731"/>
    </source>
</evidence>
<evidence type="ECO:0000256" key="1">
    <source>
        <dbReference type="SAM" id="MobiDB-lite"/>
    </source>
</evidence>
<dbReference type="PANTHER" id="PTHR23099:SF0">
    <property type="entry name" value="GERM CELL NUCLEAR ACIDIC PROTEIN"/>
    <property type="match status" value="1"/>
</dbReference>
<dbReference type="Pfam" id="PF10263">
    <property type="entry name" value="SprT-like"/>
    <property type="match status" value="1"/>
</dbReference>
<dbReference type="AlphaFoldDB" id="A0AAE0I7Y8"/>
<feature type="region of interest" description="Disordered" evidence="1">
    <location>
        <begin position="1"/>
        <end position="69"/>
    </location>
</feature>
<dbReference type="PANTHER" id="PTHR23099">
    <property type="entry name" value="TRANSCRIPTIONAL REGULATOR"/>
    <property type="match status" value="1"/>
</dbReference>
<reference evidence="3" key="2">
    <citation type="submission" date="2023-06" db="EMBL/GenBank/DDBJ databases">
        <authorList>
            <consortium name="Lawrence Berkeley National Laboratory"/>
            <person name="Haridas S."/>
            <person name="Hensen N."/>
            <person name="Bonometti L."/>
            <person name="Westerberg I."/>
            <person name="Brannstrom I.O."/>
            <person name="Guillou S."/>
            <person name="Cros-Aarteil S."/>
            <person name="Calhoun S."/>
            <person name="Kuo A."/>
            <person name="Mondo S."/>
            <person name="Pangilinan J."/>
            <person name="Riley R."/>
            <person name="Labutti K."/>
            <person name="Andreopoulos B."/>
            <person name="Lipzen A."/>
            <person name="Chen C."/>
            <person name="Yanf M."/>
            <person name="Daum C."/>
            <person name="Ng V."/>
            <person name="Clum A."/>
            <person name="Steindorff A."/>
            <person name="Ohm R."/>
            <person name="Martin F."/>
            <person name="Silar P."/>
            <person name="Natvig D."/>
            <person name="Lalanne C."/>
            <person name="Gautier V."/>
            <person name="Ament-Velasquez S.L."/>
            <person name="Kruys A."/>
            <person name="Hutchinson M.I."/>
            <person name="Powell A.J."/>
            <person name="Barry K."/>
            <person name="Miller A.N."/>
            <person name="Grigoriev I.V."/>
            <person name="Debuchy R."/>
            <person name="Gladieux P."/>
            <person name="Thoren M.H."/>
            <person name="Johannesson H."/>
        </authorList>
    </citation>
    <scope>NUCLEOTIDE SEQUENCE</scope>
    <source>
        <strain evidence="3">SMH4131-1</strain>
    </source>
</reference>
<dbReference type="Pfam" id="PF17283">
    <property type="entry name" value="Zn_ribbon_SprT"/>
    <property type="match status" value="1"/>
</dbReference>
<feature type="compositionally biased region" description="Low complexity" evidence="1">
    <location>
        <begin position="1"/>
        <end position="13"/>
    </location>
</feature>
<sequence length="659" mass="72318">MARPSRSAPARAVSSDDDDEFPEIEVLARQKRGKSSGDGVARSQTVTGGAKEVEKSSKPPIAVRRRKLGQIPDNNALLRSWTPDNDVVHGDDIPSQRKSSNAIIEPRRPSAELRTRKTRTARPAVKVQPVQDDPVSEQEEEVTITEEVSVIADGSCDSSDYGGSIFEDAVEHIEDDSDSDSDSDNLAAFFAKRPPAKPRIQSRETRPSRSASRELRPKQETTPEKRTRGTAGRSTRKDSNQGQQQPKERAPSETKPSANKDLTDTFSRLKLDDLRWLGTAPAPPARRKVTPPTSTTPPKLPPGLVSPKKLPRIPNTPHRPSTDLFWSRDFVDEWNDEHSPRKQLFPDAKKTPAKPPTASKKAGPSKPPAAAVAKEAKRAFQEAKHDIAEAFLRELDTVITNGQLAALSASTGGIKLNWTNKLNTTAGRANWKRETVRTVTKPPAGSSSTTSGMVPPTTVVTHKHHASIELAEKVIDDEHRLLNVMAHEFCHLANFMISGITTNPHGKEFKAWAAKCSAAFGKSRGIDVTTKHTYDIDFKYVWTCDACGMEFKRHSKSIHPERHRCGSCKGELKQTKPVPRANGGKRSEYQDFMKEQMRVVKEENPGSPQKEIMKLVASRWALKGGKSVSASSSRLGTPEEGVDGVTGGIGALEIVELSE</sequence>
<reference evidence="3" key="1">
    <citation type="journal article" date="2023" name="Mol. Phylogenet. Evol.">
        <title>Genome-scale phylogeny and comparative genomics of the fungal order Sordariales.</title>
        <authorList>
            <person name="Hensen N."/>
            <person name="Bonometti L."/>
            <person name="Westerberg I."/>
            <person name="Brannstrom I.O."/>
            <person name="Guillou S."/>
            <person name="Cros-Aarteil S."/>
            <person name="Calhoun S."/>
            <person name="Haridas S."/>
            <person name="Kuo A."/>
            <person name="Mondo S."/>
            <person name="Pangilinan J."/>
            <person name="Riley R."/>
            <person name="LaButti K."/>
            <person name="Andreopoulos B."/>
            <person name="Lipzen A."/>
            <person name="Chen C."/>
            <person name="Yan M."/>
            <person name="Daum C."/>
            <person name="Ng V."/>
            <person name="Clum A."/>
            <person name="Steindorff A."/>
            <person name="Ohm R.A."/>
            <person name="Martin F."/>
            <person name="Silar P."/>
            <person name="Natvig D.O."/>
            <person name="Lalanne C."/>
            <person name="Gautier V."/>
            <person name="Ament-Velasquez S.L."/>
            <person name="Kruys A."/>
            <person name="Hutchinson M.I."/>
            <person name="Powell A.J."/>
            <person name="Barry K."/>
            <person name="Miller A.N."/>
            <person name="Grigoriev I.V."/>
            <person name="Debuchy R."/>
            <person name="Gladieux P."/>
            <person name="Hiltunen Thoren M."/>
            <person name="Johannesson H."/>
        </authorList>
    </citation>
    <scope>NUCLEOTIDE SEQUENCE</scope>
    <source>
        <strain evidence="3">SMH4131-1</strain>
    </source>
</reference>
<gene>
    <name evidence="3" type="ORF">B0T19DRAFT_404353</name>
</gene>
<dbReference type="EMBL" id="JAUEPO010000006">
    <property type="protein sequence ID" value="KAK3319797.1"/>
    <property type="molecule type" value="Genomic_DNA"/>
</dbReference>
<dbReference type="SUPFAM" id="SSF47095">
    <property type="entry name" value="HMG-box"/>
    <property type="match status" value="1"/>
</dbReference>
<dbReference type="GO" id="GO:0006950">
    <property type="term" value="P:response to stress"/>
    <property type="evidence" value="ECO:0007669"/>
    <property type="project" value="UniProtKB-ARBA"/>
</dbReference>
<feature type="compositionally biased region" description="Low complexity" evidence="1">
    <location>
        <begin position="356"/>
        <end position="370"/>
    </location>
</feature>
<feature type="compositionally biased region" description="Acidic residues" evidence="1">
    <location>
        <begin position="134"/>
        <end position="144"/>
    </location>
</feature>
<feature type="compositionally biased region" description="Basic and acidic residues" evidence="1">
    <location>
        <begin position="261"/>
        <end position="275"/>
    </location>
</feature>
<accession>A0AAE0I7Y8</accession>
<dbReference type="Proteomes" id="UP001286456">
    <property type="component" value="Unassembled WGS sequence"/>
</dbReference>
<dbReference type="SMART" id="SM00731">
    <property type="entry name" value="SprT"/>
    <property type="match status" value="1"/>
</dbReference>
<feature type="compositionally biased region" description="Basic and acidic residues" evidence="1">
    <location>
        <begin position="105"/>
        <end position="115"/>
    </location>
</feature>
<organism evidence="3 4">
    <name type="scientific">Cercophora scortea</name>
    <dbReference type="NCBI Taxonomy" id="314031"/>
    <lineage>
        <taxon>Eukaryota</taxon>
        <taxon>Fungi</taxon>
        <taxon>Dikarya</taxon>
        <taxon>Ascomycota</taxon>
        <taxon>Pezizomycotina</taxon>
        <taxon>Sordariomycetes</taxon>
        <taxon>Sordariomycetidae</taxon>
        <taxon>Sordariales</taxon>
        <taxon>Lasiosphaeriaceae</taxon>
        <taxon>Cercophora</taxon>
    </lineage>
</organism>
<feature type="domain" description="SprT-like" evidence="2">
    <location>
        <begin position="393"/>
        <end position="575"/>
    </location>
</feature>
<comment type="caution">
    <text evidence="3">The sequence shown here is derived from an EMBL/GenBank/DDBJ whole genome shotgun (WGS) entry which is preliminary data.</text>
</comment>
<feature type="compositionally biased region" description="Low complexity" evidence="1">
    <location>
        <begin position="145"/>
        <end position="164"/>
    </location>
</feature>